<dbReference type="Pfam" id="PF01822">
    <property type="entry name" value="WSC"/>
    <property type="match status" value="2"/>
</dbReference>
<reference evidence="4 5" key="1">
    <citation type="submission" date="2021-08" db="EMBL/GenBank/DDBJ databases">
        <title>Draft Genome Sequence of Phanerochaete sordida strain YK-624.</title>
        <authorList>
            <person name="Mori T."/>
            <person name="Dohra H."/>
            <person name="Suzuki T."/>
            <person name="Kawagishi H."/>
            <person name="Hirai H."/>
        </authorList>
    </citation>
    <scope>NUCLEOTIDE SEQUENCE [LARGE SCALE GENOMIC DNA]</scope>
    <source>
        <strain evidence="4 5">YK-624</strain>
    </source>
</reference>
<feature type="signal peptide" evidence="2">
    <location>
        <begin position="1"/>
        <end position="21"/>
    </location>
</feature>
<feature type="compositionally biased region" description="Low complexity" evidence="1">
    <location>
        <begin position="577"/>
        <end position="602"/>
    </location>
</feature>
<dbReference type="PANTHER" id="PTHR32208:SF105">
    <property type="entry name" value="COPPER RADICAL OXIDASE"/>
    <property type="match status" value="1"/>
</dbReference>
<dbReference type="AlphaFoldDB" id="A0A9P3LI34"/>
<feature type="domain" description="WSC" evidence="3">
    <location>
        <begin position="36"/>
        <end position="129"/>
    </location>
</feature>
<feature type="domain" description="WSC" evidence="3">
    <location>
        <begin position="147"/>
        <end position="244"/>
    </location>
</feature>
<dbReference type="InterPro" id="IPR009880">
    <property type="entry name" value="Glyoxal_oxidase_N"/>
</dbReference>
<feature type="chain" id="PRO_5040454828" evidence="2">
    <location>
        <begin position="22"/>
        <end position="615"/>
    </location>
</feature>
<dbReference type="InterPro" id="IPR002889">
    <property type="entry name" value="WSC_carb-bd"/>
</dbReference>
<sequence length="615" mass="65583">MAPYIAPLLGAVALLSPHAIASILPRSPVSSGLPGGWKYGGCYVDNAHGRIFATEIPDNQELTAESCVNTCAGQGFSIAGLEFGVQCFCGNQLINGATTAPEGDCNMPCGGSASETCGGPNRLSVYSLGDITIIAVPTTQTTGLPGNWKYTGCIKEPANGQRTFPYQIINTNNNSATACLNQCGKFGYPAAGLEFGDECWCGDVSDVTANGGGDAPETDCNQVCSGDAMHVCGAGNRLSYYTYQGGLNNWHTPANTGRYQFLIGGVVVPLVVTLGINNKIAMVEKFGTSEFANSTGAYELDLSEIDNFDKAWRTMHVKSDVFCSASIVLPDKGARQLNIGGWSLDSTKGVRLYTPDGSPGVPGTNDWEENFNELHLQRQRWYPTALVLNNGSILVMGGEVGSNGAPEPSLEILPTPAGGPTWKFLDYLDRTDPNNLYPYLINLPSGRIFVGYYNEARILDPGTLDTVQVLPNMPGSVTSFLAGRTYPMEGSAVTFPQKAPYTDPMTVLICGGSNFGIALDNCVSIQPEVPNAQWVIERMPSKRVMPCMRYLMERSSSSTVPNKVLLALGSAPTRTFRPCCTTRRSPRARASPSSAPRSSPACITLRPRSSTTAVS</sequence>
<dbReference type="OrthoDB" id="2019572at2759"/>
<dbReference type="SUPFAM" id="SSF50965">
    <property type="entry name" value="Galactose oxidase, central domain"/>
    <property type="match status" value="1"/>
</dbReference>
<name>A0A9P3LI34_9APHY</name>
<comment type="caution">
    <text evidence="4">The sequence shown here is derived from an EMBL/GenBank/DDBJ whole genome shotgun (WGS) entry which is preliminary data.</text>
</comment>
<dbReference type="PROSITE" id="PS51212">
    <property type="entry name" value="WSC"/>
    <property type="match status" value="2"/>
</dbReference>
<evidence type="ECO:0000256" key="2">
    <source>
        <dbReference type="SAM" id="SignalP"/>
    </source>
</evidence>
<dbReference type="EMBL" id="BPQB01000047">
    <property type="protein sequence ID" value="GJE95259.1"/>
    <property type="molecule type" value="Genomic_DNA"/>
</dbReference>
<accession>A0A9P3LI34</accession>
<evidence type="ECO:0000256" key="1">
    <source>
        <dbReference type="SAM" id="MobiDB-lite"/>
    </source>
</evidence>
<evidence type="ECO:0000313" key="5">
    <source>
        <dbReference type="Proteomes" id="UP000703269"/>
    </source>
</evidence>
<keyword evidence="5" id="KW-1185">Reference proteome</keyword>
<organism evidence="4 5">
    <name type="scientific">Phanerochaete sordida</name>
    <dbReference type="NCBI Taxonomy" id="48140"/>
    <lineage>
        <taxon>Eukaryota</taxon>
        <taxon>Fungi</taxon>
        <taxon>Dikarya</taxon>
        <taxon>Basidiomycota</taxon>
        <taxon>Agaricomycotina</taxon>
        <taxon>Agaricomycetes</taxon>
        <taxon>Polyporales</taxon>
        <taxon>Phanerochaetaceae</taxon>
        <taxon>Phanerochaete</taxon>
    </lineage>
</organism>
<protein>
    <submittedName>
        <fullName evidence="4">Copper radical oxidase-like protein</fullName>
    </submittedName>
</protein>
<evidence type="ECO:0000313" key="4">
    <source>
        <dbReference type="EMBL" id="GJE95259.1"/>
    </source>
</evidence>
<dbReference type="Pfam" id="PF07250">
    <property type="entry name" value="Glyoxal_oxid_N"/>
    <property type="match status" value="1"/>
</dbReference>
<dbReference type="SMART" id="SM00321">
    <property type="entry name" value="WSC"/>
    <property type="match status" value="2"/>
</dbReference>
<dbReference type="InterPro" id="IPR037293">
    <property type="entry name" value="Gal_Oxidase_central_sf"/>
</dbReference>
<feature type="region of interest" description="Disordered" evidence="1">
    <location>
        <begin position="577"/>
        <end position="615"/>
    </location>
</feature>
<dbReference type="Gene3D" id="2.130.10.80">
    <property type="entry name" value="Galactose oxidase/kelch, beta-propeller"/>
    <property type="match status" value="1"/>
</dbReference>
<dbReference type="Proteomes" id="UP000703269">
    <property type="component" value="Unassembled WGS sequence"/>
</dbReference>
<dbReference type="InterPro" id="IPR011043">
    <property type="entry name" value="Gal_Oxase/kelch_b-propeller"/>
</dbReference>
<dbReference type="PANTHER" id="PTHR32208">
    <property type="entry name" value="SECRETED PROTEIN-RELATED"/>
    <property type="match status" value="1"/>
</dbReference>
<evidence type="ECO:0000259" key="3">
    <source>
        <dbReference type="PROSITE" id="PS51212"/>
    </source>
</evidence>
<proteinExistence type="predicted"/>
<gene>
    <name evidence="4" type="ORF">PsYK624_114420</name>
</gene>
<keyword evidence="2" id="KW-0732">Signal</keyword>